<sequence length="87" mass="10482">MEEKTEFMNDKELEMLFQTNTNNFIAKQRQFNKVNTEFSKKTTTLLKQLSDDYIQTREEIHKMNSKIDRLTVFLILTLCLLLWSLFV</sequence>
<comment type="caution">
    <text evidence="2">The sequence shown here is derived from an EMBL/GenBank/DDBJ whole genome shotgun (WGS) entry which is preliminary data.</text>
</comment>
<name>A0A1Y4M1F5_9FIRM</name>
<evidence type="ECO:0000313" key="2">
    <source>
        <dbReference type="EMBL" id="OUP61729.1"/>
    </source>
</evidence>
<dbReference type="EMBL" id="NFKM01000002">
    <property type="protein sequence ID" value="OUP61729.1"/>
    <property type="molecule type" value="Genomic_DNA"/>
</dbReference>
<proteinExistence type="predicted"/>
<keyword evidence="3" id="KW-1185">Reference proteome</keyword>
<protein>
    <submittedName>
        <fullName evidence="2">Uncharacterized protein</fullName>
    </submittedName>
</protein>
<organism evidence="2 3">
    <name type="scientific">Faecalitalea cylindroides</name>
    <dbReference type="NCBI Taxonomy" id="39483"/>
    <lineage>
        <taxon>Bacteria</taxon>
        <taxon>Bacillati</taxon>
        <taxon>Bacillota</taxon>
        <taxon>Erysipelotrichia</taxon>
        <taxon>Erysipelotrichales</taxon>
        <taxon>Erysipelotrichaceae</taxon>
        <taxon>Faecalitalea</taxon>
    </lineage>
</organism>
<keyword evidence="1" id="KW-0472">Membrane</keyword>
<accession>A0A1Y4M1F5</accession>
<dbReference type="AlphaFoldDB" id="A0A1Y4M1F5"/>
<dbReference type="Proteomes" id="UP000195447">
    <property type="component" value="Unassembled WGS sequence"/>
</dbReference>
<keyword evidence="1" id="KW-1133">Transmembrane helix</keyword>
<gene>
    <name evidence="2" type="ORF">B5F14_01865</name>
</gene>
<evidence type="ECO:0000313" key="3">
    <source>
        <dbReference type="Proteomes" id="UP000195447"/>
    </source>
</evidence>
<keyword evidence="1" id="KW-0812">Transmembrane</keyword>
<reference evidence="3" key="1">
    <citation type="submission" date="2017-04" db="EMBL/GenBank/DDBJ databases">
        <title>Function of individual gut microbiota members based on whole genome sequencing of pure cultures obtained from chicken caecum.</title>
        <authorList>
            <person name="Medvecky M."/>
            <person name="Cejkova D."/>
            <person name="Polansky O."/>
            <person name="Karasova D."/>
            <person name="Kubasova T."/>
            <person name="Cizek A."/>
            <person name="Rychlik I."/>
        </authorList>
    </citation>
    <scope>NUCLEOTIDE SEQUENCE [LARGE SCALE GENOMIC DNA]</scope>
    <source>
        <strain evidence="3">An178</strain>
    </source>
</reference>
<dbReference type="RefSeq" id="WP_087158171.1">
    <property type="nucleotide sequence ID" value="NZ_NFKM01000002.1"/>
</dbReference>
<evidence type="ECO:0000256" key="1">
    <source>
        <dbReference type="SAM" id="Phobius"/>
    </source>
</evidence>
<feature type="transmembrane region" description="Helical" evidence="1">
    <location>
        <begin position="67"/>
        <end position="86"/>
    </location>
</feature>